<dbReference type="GO" id="GO:0009399">
    <property type="term" value="P:nitrogen fixation"/>
    <property type="evidence" value="ECO:0007669"/>
    <property type="project" value="InterPro"/>
</dbReference>
<dbReference type="GO" id="GO:0030151">
    <property type="term" value="F:molybdenum ion binding"/>
    <property type="evidence" value="ECO:0007669"/>
    <property type="project" value="InterPro"/>
</dbReference>
<dbReference type="eggNOG" id="ENOG50327FW">
    <property type="taxonomic scope" value="Bacteria"/>
</dbReference>
<proteinExistence type="predicted"/>
<protein>
    <submittedName>
        <fullName evidence="1">NifQ family protein</fullName>
    </submittedName>
</protein>
<dbReference type="STRING" id="460265.Mnod_3988"/>
<evidence type="ECO:0000313" key="1">
    <source>
        <dbReference type="EMBL" id="ACL58875.1"/>
    </source>
</evidence>
<dbReference type="EMBL" id="CP001349">
    <property type="protein sequence ID" value="ACL58875.1"/>
    <property type="molecule type" value="Genomic_DNA"/>
</dbReference>
<reference evidence="1 2" key="1">
    <citation type="submission" date="2009-01" db="EMBL/GenBank/DDBJ databases">
        <title>Complete sequence of chromosome of Methylobacterium nodulans ORS 2060.</title>
        <authorList>
            <consortium name="US DOE Joint Genome Institute"/>
            <person name="Lucas S."/>
            <person name="Copeland A."/>
            <person name="Lapidus A."/>
            <person name="Glavina del Rio T."/>
            <person name="Dalin E."/>
            <person name="Tice H."/>
            <person name="Bruce D."/>
            <person name="Goodwin L."/>
            <person name="Pitluck S."/>
            <person name="Sims D."/>
            <person name="Brettin T."/>
            <person name="Detter J.C."/>
            <person name="Han C."/>
            <person name="Larimer F."/>
            <person name="Land M."/>
            <person name="Hauser L."/>
            <person name="Kyrpides N."/>
            <person name="Ivanova N."/>
            <person name="Marx C.J."/>
            <person name="Richardson P."/>
        </authorList>
    </citation>
    <scope>NUCLEOTIDE SEQUENCE [LARGE SCALE GENOMIC DNA]</scope>
    <source>
        <strain evidence="2">LMG 21967 / CNCM I-2342 / ORS 2060</strain>
    </source>
</reference>
<dbReference type="HOGENOM" id="CLU_094545_0_0_5"/>
<evidence type="ECO:0000313" key="2">
    <source>
        <dbReference type="Proteomes" id="UP000008207"/>
    </source>
</evidence>
<dbReference type="InterPro" id="IPR006975">
    <property type="entry name" value="NifQ"/>
</dbReference>
<dbReference type="OrthoDB" id="192277at2"/>
<accession>B8ITF9</accession>
<dbReference type="KEGG" id="mno:Mnod_3988"/>
<dbReference type="AlphaFoldDB" id="B8ITF9"/>
<keyword evidence="2" id="KW-1185">Reference proteome</keyword>
<sequence>MSPPTGSRPDAVPAAAHYAALMAGHAVSRPAADPFDAHVFACVLALCTAEAEALGETLADRLGLRPEEVAAIEEVYFAPGAVGRSGVPTGLPVAVEEEVTVRDLLVAHRAERGSEEVWLAAIVARRAMEPDHLWQDLGLHARAELSRLMARHFPVLAAGNDRNLKWKKYLYRRLCEAEGFVLCTAPSCAACADFSVCFGDESGESRMAQRRRLADEAFAAETAATACAAVPGHVSTESRRRCRVALHQGASPPAGRR</sequence>
<organism evidence="1 2">
    <name type="scientific">Methylobacterium nodulans (strain LMG 21967 / CNCM I-2342 / ORS 2060)</name>
    <dbReference type="NCBI Taxonomy" id="460265"/>
    <lineage>
        <taxon>Bacteria</taxon>
        <taxon>Pseudomonadati</taxon>
        <taxon>Pseudomonadota</taxon>
        <taxon>Alphaproteobacteria</taxon>
        <taxon>Hyphomicrobiales</taxon>
        <taxon>Methylobacteriaceae</taxon>
        <taxon>Methylobacterium</taxon>
    </lineage>
</organism>
<dbReference type="Pfam" id="PF04891">
    <property type="entry name" value="NifQ"/>
    <property type="match status" value="1"/>
</dbReference>
<name>B8ITF9_METNO</name>
<dbReference type="RefSeq" id="WP_015930525.1">
    <property type="nucleotide sequence ID" value="NC_011894.1"/>
</dbReference>
<dbReference type="Proteomes" id="UP000008207">
    <property type="component" value="Chromosome"/>
</dbReference>
<gene>
    <name evidence="1" type="ordered locus">Mnod_3988</name>
</gene>